<feature type="transmembrane region" description="Helical" evidence="7">
    <location>
        <begin position="21"/>
        <end position="39"/>
    </location>
</feature>
<protein>
    <submittedName>
        <fullName evidence="8">Putative oxidoreductase</fullName>
    </submittedName>
</protein>
<keyword evidence="9" id="KW-1185">Reference proteome</keyword>
<dbReference type="EMBL" id="FOOU01000006">
    <property type="protein sequence ID" value="SFG40921.1"/>
    <property type="molecule type" value="Genomic_DNA"/>
</dbReference>
<keyword evidence="3" id="KW-1003">Cell membrane</keyword>
<reference evidence="9" key="1">
    <citation type="submission" date="2016-10" db="EMBL/GenBank/DDBJ databases">
        <authorList>
            <person name="Varghese N."/>
            <person name="Submissions S."/>
        </authorList>
    </citation>
    <scope>NUCLEOTIDE SEQUENCE [LARGE SCALE GENOMIC DNA]</scope>
    <source>
        <strain evidence="9">CGMCC 1.10971</strain>
    </source>
</reference>
<keyword evidence="6 7" id="KW-0472">Membrane</keyword>
<dbReference type="Proteomes" id="UP000198623">
    <property type="component" value="Unassembled WGS sequence"/>
</dbReference>
<evidence type="ECO:0000256" key="5">
    <source>
        <dbReference type="ARBA" id="ARBA00022989"/>
    </source>
</evidence>
<dbReference type="RefSeq" id="WP_090727889.1">
    <property type="nucleotide sequence ID" value="NZ_FOOU01000006.1"/>
</dbReference>
<dbReference type="STRING" id="1045558.SAMN05216175_106157"/>
<name>A0A1I2RSX4_9GAMM</name>
<evidence type="ECO:0000256" key="6">
    <source>
        <dbReference type="ARBA" id="ARBA00023136"/>
    </source>
</evidence>
<evidence type="ECO:0000256" key="7">
    <source>
        <dbReference type="SAM" id="Phobius"/>
    </source>
</evidence>
<keyword evidence="4 7" id="KW-0812">Transmembrane</keyword>
<feature type="transmembrane region" description="Helical" evidence="7">
    <location>
        <begin position="90"/>
        <end position="114"/>
    </location>
</feature>
<dbReference type="PANTHER" id="PTHR33452:SF1">
    <property type="entry name" value="INNER MEMBRANE PROTEIN YPHA-RELATED"/>
    <property type="match status" value="1"/>
</dbReference>
<proteinExistence type="inferred from homology"/>
<keyword evidence="5 7" id="KW-1133">Transmembrane helix</keyword>
<feature type="transmembrane region" description="Helical" evidence="7">
    <location>
        <begin position="150"/>
        <end position="168"/>
    </location>
</feature>
<evidence type="ECO:0000313" key="9">
    <source>
        <dbReference type="Proteomes" id="UP000198623"/>
    </source>
</evidence>
<accession>A0A1I2RSX4</accession>
<evidence type="ECO:0000256" key="1">
    <source>
        <dbReference type="ARBA" id="ARBA00004651"/>
    </source>
</evidence>
<comment type="subcellular location">
    <subcellularLocation>
        <location evidence="1">Cell membrane</location>
        <topology evidence="1">Multi-pass membrane protein</topology>
    </subcellularLocation>
</comment>
<dbReference type="OrthoDB" id="121744at2"/>
<evidence type="ECO:0000313" key="8">
    <source>
        <dbReference type="EMBL" id="SFG40921.1"/>
    </source>
</evidence>
<dbReference type="AlphaFoldDB" id="A0A1I2RSX4"/>
<evidence type="ECO:0000256" key="4">
    <source>
        <dbReference type="ARBA" id="ARBA00022692"/>
    </source>
</evidence>
<feature type="transmembrane region" description="Helical" evidence="7">
    <location>
        <begin position="121"/>
        <end position="138"/>
    </location>
</feature>
<organism evidence="8 9">
    <name type="scientific">Neptunomonas qingdaonensis</name>
    <dbReference type="NCBI Taxonomy" id="1045558"/>
    <lineage>
        <taxon>Bacteria</taxon>
        <taxon>Pseudomonadati</taxon>
        <taxon>Pseudomonadota</taxon>
        <taxon>Gammaproteobacteria</taxon>
        <taxon>Oceanospirillales</taxon>
        <taxon>Oceanospirillaceae</taxon>
        <taxon>Neptunomonas</taxon>
    </lineage>
</organism>
<evidence type="ECO:0000256" key="3">
    <source>
        <dbReference type="ARBA" id="ARBA00022475"/>
    </source>
</evidence>
<comment type="similarity">
    <text evidence="2">Belongs to the DoxX family.</text>
</comment>
<dbReference type="InterPro" id="IPR032808">
    <property type="entry name" value="DoxX"/>
</dbReference>
<sequence length="185" mass="20849">MNMLEKLRQFYLQIGQQLSRFLEPLALFFLRFMVAKVFLDSGLTKWDGFLKFNVEKYDLFMYEFFCPDPVRPGALQLCNPETLEYVEGSFVVKIIELLAVSAGVVEVLLPILLILGLFSRFAALGLIGMTLFIQLAVFPTWDHWINPASWWAASLLVIVACGPGILSIDRLLGLDAKAATAKKQI</sequence>
<dbReference type="InterPro" id="IPR051907">
    <property type="entry name" value="DoxX-like_oxidoreductase"/>
</dbReference>
<gene>
    <name evidence="8" type="ORF">SAMN05216175_106157</name>
</gene>
<dbReference type="GO" id="GO:0005886">
    <property type="term" value="C:plasma membrane"/>
    <property type="evidence" value="ECO:0007669"/>
    <property type="project" value="UniProtKB-SubCell"/>
</dbReference>
<dbReference type="PANTHER" id="PTHR33452">
    <property type="entry name" value="OXIDOREDUCTASE CATD-RELATED"/>
    <property type="match status" value="1"/>
</dbReference>
<dbReference type="Pfam" id="PF07681">
    <property type="entry name" value="DoxX"/>
    <property type="match status" value="1"/>
</dbReference>
<evidence type="ECO:0000256" key="2">
    <source>
        <dbReference type="ARBA" id="ARBA00006679"/>
    </source>
</evidence>